<dbReference type="EMBL" id="RSUA01000049">
    <property type="protein sequence ID" value="MIT51229.1"/>
    <property type="molecule type" value="Genomic_DNA"/>
</dbReference>
<evidence type="ECO:0000313" key="11">
    <source>
        <dbReference type="EMBL" id="MIT51229.1"/>
    </source>
</evidence>
<evidence type="ECO:0000313" key="1">
    <source>
        <dbReference type="EMBL" id="AKJ19909.1"/>
    </source>
</evidence>
<evidence type="ECO:0000313" key="9">
    <source>
        <dbReference type="EMBL" id="HAF0198255.1"/>
    </source>
</evidence>
<geneLocation type="plasmid" evidence="3">
    <name>pB71</name>
</geneLocation>
<dbReference type="EMBL" id="DAANFV010000021">
    <property type="protein sequence ID" value="HAC9688119.1"/>
    <property type="molecule type" value="Genomic_DNA"/>
</dbReference>
<reference evidence="4" key="2">
    <citation type="journal article" date="2018" name="Genome Biol.">
        <title>SKESA: strategic k-mer extension for scrupulous assemblies.</title>
        <authorList>
            <person name="Souvorov A."/>
            <person name="Agarwala R."/>
            <person name="Lipman D.J."/>
        </authorList>
    </citation>
    <scope>NUCLEOTIDE SEQUENCE</scope>
    <source>
        <strain evidence="10">2011-60-876-1</strain>
        <strain evidence="9">373DRC</strain>
        <strain evidence="6">D14916</strain>
        <strain evidence="7">I32</strain>
        <strain evidence="4">S05012-15</strain>
        <strain evidence="5">S05117-15</strain>
        <strain evidence="8">Typhimurium</strain>
    </source>
</reference>
<sequence length="328" mass="38105">MKQKIRPTAFCSKQMDFFSIFDFEEEEKEIITIVESPLDYINDAIAAQQSIQSEDKHSGPELEPSVSEDVALPGNCPKLLKNQILHDISFAAETDYLFTLEEYSAELGGLVFDWAPEDVYQLYVVAMEESLENVRHLVITKSLYSTDEFGNITVNPLLEAETRWYMSKSFELTCATHGIDAIEFRSELKKSLYEYTHSYGGENAELARYHQDKEVILHDCKEEMGWDIFFEQDYLLQENKLAMKWTDRDIMDVYSKVFKSTINLFEKLVVNNKLTLRDTFGWVIVNPTFERQFEWIESEVFEIVGTHLGYNVAAIRTQMATACRMTFH</sequence>
<keyword evidence="3" id="KW-0614">Plasmid</keyword>
<dbReference type="Proteomes" id="UP000885258">
    <property type="component" value="Unassembled WGS sequence"/>
</dbReference>
<geneLocation type="plasmid" evidence="2">
    <name>p109/9</name>
</geneLocation>
<dbReference type="EMBL" id="DAANGX010000034">
    <property type="protein sequence ID" value="HAC9822434.1"/>
    <property type="molecule type" value="Genomic_DNA"/>
</dbReference>
<evidence type="ECO:0000313" key="10">
    <source>
        <dbReference type="EMBL" id="HAF0254239.1"/>
    </source>
</evidence>
<accession>A0A6C8YTL0</accession>
<protein>
    <submittedName>
        <fullName evidence="3">Uncharacterized protein</fullName>
    </submittedName>
</protein>
<dbReference type="EMBL" id="DAANFW010000018">
    <property type="protein sequence ID" value="HAC9692555.1"/>
    <property type="molecule type" value="Genomic_DNA"/>
</dbReference>
<dbReference type="EMBL" id="KP899806">
    <property type="protein sequence ID" value="AKJ20287.1"/>
    <property type="molecule type" value="Genomic_DNA"/>
</dbReference>
<reference evidence="6" key="4">
    <citation type="submission" date="2019-08" db="EMBL/GenBank/DDBJ databases">
        <authorList>
            <consortium name="NCBI Pathogen Detection Project"/>
        </authorList>
    </citation>
    <scope>NUCLEOTIDE SEQUENCE</scope>
    <source>
        <strain evidence="10">2011-60-876-1</strain>
        <strain evidence="9">373DRC</strain>
        <strain evidence="6">D14916</strain>
        <strain evidence="7">I32</strain>
        <strain evidence="4">S05012-15</strain>
        <strain evidence="5">S05117-15</strain>
        <strain evidence="8">Typhimurium</strain>
    </source>
</reference>
<evidence type="ECO:0000313" key="5">
    <source>
        <dbReference type="EMBL" id="HAC9692555.1"/>
    </source>
</evidence>
<organism evidence="3">
    <name type="scientific">Salmonella typhimurium</name>
    <dbReference type="NCBI Taxonomy" id="90371"/>
    <lineage>
        <taxon>Bacteria</taxon>
        <taxon>Pseudomonadati</taxon>
        <taxon>Pseudomonadota</taxon>
        <taxon>Gammaproteobacteria</taxon>
        <taxon>Enterobacterales</taxon>
        <taxon>Enterobacteriaceae</taxon>
        <taxon>Salmonella</taxon>
    </lineage>
</organism>
<evidence type="ECO:0000313" key="2">
    <source>
        <dbReference type="EMBL" id="AKJ20108.1"/>
    </source>
</evidence>
<reference evidence="11" key="3">
    <citation type="submission" date="2018-08" db="EMBL/GenBank/DDBJ databases">
        <authorList>
            <person name="Ashton P.M."/>
            <person name="Dallman T."/>
            <person name="Nair S."/>
            <person name="De Pinna E."/>
            <person name="Peters T."/>
            <person name="Grant K."/>
        </authorList>
    </citation>
    <scope>NUCLEOTIDE SEQUENCE [LARGE SCALE GENOMIC DNA]</scope>
    <source>
        <strain evidence="11">29290</strain>
    </source>
</reference>
<evidence type="ECO:0000313" key="3">
    <source>
        <dbReference type="EMBL" id="AKJ20287.1"/>
    </source>
</evidence>
<dbReference type="EMBL" id="DAANHM010000037">
    <property type="protein sequence ID" value="HAC9896311.1"/>
    <property type="molecule type" value="Genomic_DNA"/>
</dbReference>
<evidence type="ECO:0000313" key="8">
    <source>
        <dbReference type="EMBL" id="HAD3314407.1"/>
    </source>
</evidence>
<evidence type="ECO:0000313" key="7">
    <source>
        <dbReference type="EMBL" id="HAC9896311.1"/>
    </source>
</evidence>
<evidence type="ECO:0000313" key="6">
    <source>
        <dbReference type="EMBL" id="HAC9822434.1"/>
    </source>
</evidence>
<name>A0A0G3B650_SALTM</name>
<geneLocation type="plasmid" evidence="1">
    <name>pF8475</name>
</geneLocation>
<accession>A0A0G3B650</accession>
<gene>
    <name evidence="11" type="ORF">AU613_20490</name>
    <name evidence="5" type="ORF">G0K70_18150</name>
    <name evidence="4" type="ORF">G0K78_21385</name>
    <name evidence="6" type="ORF">G0L07_11730</name>
    <name evidence="7" type="ORF">G0L24_19970</name>
    <name evidence="8" type="ORF">G1O83_23665</name>
    <name evidence="10" type="ORF">G9C49_004257</name>
    <name evidence="9" type="ORF">GTH89_21440</name>
</gene>
<dbReference type="EMBL" id="DAATUV010000037">
    <property type="protein sequence ID" value="HAF0198255.1"/>
    <property type="molecule type" value="Genomic_DNA"/>
</dbReference>
<dbReference type="EMBL" id="DAAOJG010000030">
    <property type="protein sequence ID" value="HAD3314407.1"/>
    <property type="molecule type" value="Genomic_DNA"/>
</dbReference>
<dbReference type="EMBL" id="KP899805">
    <property type="protein sequence ID" value="AKJ20108.1"/>
    <property type="molecule type" value="Genomic_DNA"/>
</dbReference>
<dbReference type="RefSeq" id="WP_000810456.1">
    <property type="nucleotide sequence ID" value="NZ_CP051379.1"/>
</dbReference>
<dbReference type="AlphaFoldDB" id="A0A0G3B650"/>
<evidence type="ECO:0000313" key="4">
    <source>
        <dbReference type="EMBL" id="HAC9688119.1"/>
    </source>
</evidence>
<dbReference type="EMBL" id="DAATVE010000034">
    <property type="protein sequence ID" value="HAF0254239.1"/>
    <property type="molecule type" value="Genomic_DNA"/>
</dbReference>
<reference evidence="3" key="1">
    <citation type="submission" date="2015-03" db="EMBL/GenBank/DDBJ databases">
        <title>Complete genome sequences of four Salmonella Typhimurium IncHI1 plasmids and their characteristics.</title>
        <authorList>
            <person name="Kubasova T."/>
            <person name="Matiasovicova J."/>
            <person name="Cejkova D."/>
            <person name="Sekelova Z."/>
            <person name="Polansky O."/>
            <person name="Medvecky M."/>
            <person name="Rychlik I."/>
            <person name="Juricova H."/>
        </authorList>
    </citation>
    <scope>NUCLEOTIDE SEQUENCE</scope>
    <source>
        <strain evidence="2">109/9</strain>
        <strain evidence="3">B71</strain>
        <strain evidence="1">F8475</strain>
        <plasmid evidence="2">p109/9</plasmid>
        <plasmid evidence="3">pB71</plasmid>
        <plasmid evidence="1">pF8475</plasmid>
    </source>
</reference>
<dbReference type="PATRIC" id="fig|28901.787.peg.1357"/>
<proteinExistence type="predicted"/>
<dbReference type="EMBL" id="KP899804">
    <property type="protein sequence ID" value="AKJ19909.1"/>
    <property type="molecule type" value="Genomic_DNA"/>
</dbReference>